<evidence type="ECO:0000313" key="1">
    <source>
        <dbReference type="EMBL" id="RDW17699.1"/>
    </source>
</evidence>
<dbReference type="Proteomes" id="UP000256520">
    <property type="component" value="Unassembled WGS sequence"/>
</dbReference>
<keyword evidence="2" id="KW-1185">Reference proteome</keyword>
<dbReference type="RefSeq" id="WP_115749768.1">
    <property type="nucleotide sequence ID" value="NZ_PIOD01000011.1"/>
</dbReference>
<accession>A0A3D8PRA6</accession>
<gene>
    <name evidence="1" type="ORF">CWR45_10170</name>
</gene>
<reference evidence="2" key="1">
    <citation type="submission" date="2017-11" db="EMBL/GenBank/DDBJ databases">
        <authorList>
            <person name="Zhu W."/>
        </authorList>
    </citation>
    <scope>NUCLEOTIDE SEQUENCE [LARGE SCALE GENOMIC DNA]</scope>
    <source>
        <strain evidence="2">CAU 1051</strain>
    </source>
</reference>
<protein>
    <submittedName>
        <fullName evidence="1">Uncharacterized protein</fullName>
    </submittedName>
</protein>
<proteinExistence type="predicted"/>
<evidence type="ECO:0000313" key="2">
    <source>
        <dbReference type="Proteomes" id="UP000256520"/>
    </source>
</evidence>
<dbReference type="AlphaFoldDB" id="A0A3D8PRA6"/>
<sequence length="66" mass="7698">MIDYKKILQMHFDHTSQRTIESSLGHSRHTINDVIKRSQAKGITELTEEMDNEWLFGLLLSGRINL</sequence>
<name>A0A3D8PRA6_9BACI</name>
<dbReference type="OrthoDB" id="3193769at2"/>
<dbReference type="EMBL" id="PIOD01000011">
    <property type="protein sequence ID" value="RDW17699.1"/>
    <property type="molecule type" value="Genomic_DNA"/>
</dbReference>
<comment type="caution">
    <text evidence="1">The sequence shown here is derived from an EMBL/GenBank/DDBJ whole genome shotgun (WGS) entry which is preliminary data.</text>
</comment>
<organism evidence="1 2">
    <name type="scientific">Oceanobacillus chungangensis</name>
    <dbReference type="NCBI Taxonomy" id="1229152"/>
    <lineage>
        <taxon>Bacteria</taxon>
        <taxon>Bacillati</taxon>
        <taxon>Bacillota</taxon>
        <taxon>Bacilli</taxon>
        <taxon>Bacillales</taxon>
        <taxon>Bacillaceae</taxon>
        <taxon>Oceanobacillus</taxon>
    </lineage>
</organism>